<dbReference type="InterPro" id="IPR010982">
    <property type="entry name" value="Lambda_DNA-bd_dom_sf"/>
</dbReference>
<dbReference type="InterPro" id="IPR001387">
    <property type="entry name" value="Cro/C1-type_HTH"/>
</dbReference>
<dbReference type="SUPFAM" id="SSF47413">
    <property type="entry name" value="lambda repressor-like DNA-binding domains"/>
    <property type="match status" value="1"/>
</dbReference>
<sequence length="109" mass="12172">MSDLYSNIHALCEKEGIKDGTLCANIGIRRSFLSELKAGRTKSLSAEVLSKIAAYFKVSVDYLLTGEQKENPPQQPQSEVDAAVERIRKKLESMPTAQREALMNLIEKM</sequence>
<feature type="domain" description="HTH cro/C1-type" evidence="1">
    <location>
        <begin position="26"/>
        <end position="63"/>
    </location>
</feature>
<dbReference type="EMBL" id="BK032839">
    <property type="protein sequence ID" value="DAF63340.1"/>
    <property type="molecule type" value="Genomic_DNA"/>
</dbReference>
<dbReference type="Gene3D" id="1.10.260.40">
    <property type="entry name" value="lambda repressor-like DNA-binding domains"/>
    <property type="match status" value="1"/>
</dbReference>
<dbReference type="Pfam" id="PF13443">
    <property type="entry name" value="HTH_26"/>
    <property type="match status" value="1"/>
</dbReference>
<dbReference type="SMART" id="SM00530">
    <property type="entry name" value="HTH_XRE"/>
    <property type="match status" value="1"/>
</dbReference>
<protein>
    <submittedName>
        <fullName evidence="2">Repressor protein</fullName>
    </submittedName>
</protein>
<dbReference type="GO" id="GO:0003677">
    <property type="term" value="F:DNA binding"/>
    <property type="evidence" value="ECO:0007669"/>
    <property type="project" value="InterPro"/>
</dbReference>
<name>A0A8S5TJ41_9CAUD</name>
<dbReference type="PROSITE" id="PS50943">
    <property type="entry name" value="HTH_CROC1"/>
    <property type="match status" value="1"/>
</dbReference>
<dbReference type="CDD" id="cd00093">
    <property type="entry name" value="HTH_XRE"/>
    <property type="match status" value="1"/>
</dbReference>
<organism evidence="2">
    <name type="scientific">Siphoviridae sp. ctvI513</name>
    <dbReference type="NCBI Taxonomy" id="2827965"/>
    <lineage>
        <taxon>Viruses</taxon>
        <taxon>Duplodnaviria</taxon>
        <taxon>Heunggongvirae</taxon>
        <taxon>Uroviricota</taxon>
        <taxon>Caudoviricetes</taxon>
    </lineage>
</organism>
<reference evidence="2" key="1">
    <citation type="journal article" date="2021" name="Proc. Natl. Acad. Sci. U.S.A.">
        <title>A Catalog of Tens of Thousands of Viruses from Human Metagenomes Reveals Hidden Associations with Chronic Diseases.</title>
        <authorList>
            <person name="Tisza M.J."/>
            <person name="Buck C.B."/>
        </authorList>
    </citation>
    <scope>NUCLEOTIDE SEQUENCE</scope>
    <source>
        <strain evidence="2">CtvI513</strain>
    </source>
</reference>
<evidence type="ECO:0000259" key="1">
    <source>
        <dbReference type="PROSITE" id="PS50943"/>
    </source>
</evidence>
<proteinExistence type="predicted"/>
<evidence type="ECO:0000313" key="2">
    <source>
        <dbReference type="EMBL" id="DAF63340.1"/>
    </source>
</evidence>
<accession>A0A8S5TJ41</accession>